<sequence>MTVPVLHFAARYRKLPRMHSYLHSALLSRLHFSECTKTQYNRSTTFGKGDSNSFYSSVLQFTPRMIHTQHAEFKKHSGSNTGFYNLRPFLVLFRAAYIMAEVSMLSVWHLLLKDTQKRAEKLRRCLIRLGPFYVKLGQALSTRPDILPSAYCQELAKLQDRIPPVRSSVALKVIESELGSPARKLFASISSEPVAAASLGQVYKASLTTGEHVAVKVQRPGMYARLVLDSYLLHFIGGPLQRYLGARRDILDAVNEMVQNMFEEINYKKEGRNAERFAVLYGGLVKELDASTSSSNKSYKSKQRWKTRRQLNSDAPLDFVKVPKIYWNLSSKAVLTMEWIDGIKLTDLATLHKMNFNTQKLVDQGVFSSLRQLLEEGFFHADPHPGNLVVTKEGMLAYFDFGMMGDFPREYRIGLIRTLVHFVNRDSLGLANDFLVLGFVPKGANLQDIAVELHASFGDEKSKAQLDFQGIMSQLSNVMYKYNFRLPPHYALVIRALGSLEGTATLLDPEFKVVASAYPFIIGRLLADPDPDMREILRELLIRNNGSIRWHRLERLVVAIADQSSAKSGPSKQSDKGRTLSEQDDISKEDTRSWGMFDTRTVVSATSDLLDFILSDEGYRVRVLLVQDIVLSLNAFLDKALLASMKHDSYKGNGNVSRHFGGQFKFHHINNNQYEPGSSIDGEKTNKQGNKSRRMGTEEEPGGAQEIEDFNLRISRALGAFKRAVNSSPELWIILLFNFASRSETHAFLGTLVHSLLSSWHRKGSEHFWLLLSWVIHDMYDTKK</sequence>
<feature type="compositionally biased region" description="Basic and acidic residues" evidence="2">
    <location>
        <begin position="573"/>
        <end position="587"/>
    </location>
</feature>
<comment type="similarity">
    <text evidence="1">Belongs to the protein kinase superfamily. ADCK protein kinase family.</text>
</comment>
<dbReference type="InterPro" id="IPR004147">
    <property type="entry name" value="ABC1_dom"/>
</dbReference>
<dbReference type="InterPro" id="IPR011009">
    <property type="entry name" value="Kinase-like_dom_sf"/>
</dbReference>
<comment type="caution">
    <text evidence="4">The sequence shown here is derived from an EMBL/GenBank/DDBJ whole genome shotgun (WGS) entry which is preliminary data.</text>
</comment>
<evidence type="ECO:0000313" key="5">
    <source>
        <dbReference type="Proteomes" id="UP000825935"/>
    </source>
</evidence>
<dbReference type="GO" id="GO:0004672">
    <property type="term" value="F:protein kinase activity"/>
    <property type="evidence" value="ECO:0007669"/>
    <property type="project" value="InterPro"/>
</dbReference>
<dbReference type="PROSITE" id="PS50011">
    <property type="entry name" value="PROTEIN_KINASE_DOM"/>
    <property type="match status" value="1"/>
</dbReference>
<dbReference type="OMA" id="APRNMSK"/>
<dbReference type="SUPFAM" id="SSF56112">
    <property type="entry name" value="Protein kinase-like (PK-like)"/>
    <property type="match status" value="1"/>
</dbReference>
<feature type="domain" description="Protein kinase" evidence="3">
    <location>
        <begin position="188"/>
        <end position="554"/>
    </location>
</feature>
<name>A0A8T2UPL7_CERRI</name>
<dbReference type="CDD" id="cd05121">
    <property type="entry name" value="ABC1_ADCK3-like"/>
    <property type="match status" value="1"/>
</dbReference>
<dbReference type="Pfam" id="PF03109">
    <property type="entry name" value="ABC1"/>
    <property type="match status" value="2"/>
</dbReference>
<gene>
    <name evidence="4" type="ORF">KP509_05G025200</name>
</gene>
<evidence type="ECO:0000256" key="2">
    <source>
        <dbReference type="SAM" id="MobiDB-lite"/>
    </source>
</evidence>
<keyword evidence="5" id="KW-1185">Reference proteome</keyword>
<dbReference type="OrthoDB" id="427480at2759"/>
<dbReference type="Proteomes" id="UP000825935">
    <property type="component" value="Chromosome 5"/>
</dbReference>
<protein>
    <recommendedName>
        <fullName evidence="3">Protein kinase domain-containing protein</fullName>
    </recommendedName>
</protein>
<proteinExistence type="inferred from homology"/>
<evidence type="ECO:0000259" key="3">
    <source>
        <dbReference type="PROSITE" id="PS50011"/>
    </source>
</evidence>
<dbReference type="EMBL" id="CM035410">
    <property type="protein sequence ID" value="KAH7436540.1"/>
    <property type="molecule type" value="Genomic_DNA"/>
</dbReference>
<reference evidence="4" key="1">
    <citation type="submission" date="2021-08" db="EMBL/GenBank/DDBJ databases">
        <title>WGS assembly of Ceratopteris richardii.</title>
        <authorList>
            <person name="Marchant D.B."/>
            <person name="Chen G."/>
            <person name="Jenkins J."/>
            <person name="Shu S."/>
            <person name="Leebens-Mack J."/>
            <person name="Grimwood J."/>
            <person name="Schmutz J."/>
            <person name="Soltis P."/>
            <person name="Soltis D."/>
            <person name="Chen Z.-H."/>
        </authorList>
    </citation>
    <scope>NUCLEOTIDE SEQUENCE</scope>
    <source>
        <strain evidence="4">Whitten #5841</strain>
        <tissue evidence="4">Leaf</tissue>
    </source>
</reference>
<dbReference type="InterPro" id="IPR050154">
    <property type="entry name" value="UbiB_kinase"/>
</dbReference>
<dbReference type="AlphaFoldDB" id="A0A8T2UPL7"/>
<dbReference type="PANTHER" id="PTHR10566:SF124">
    <property type="entry name" value="PROTEIN KINASE SUPERFAMILY PROTEIN"/>
    <property type="match status" value="1"/>
</dbReference>
<evidence type="ECO:0000313" key="4">
    <source>
        <dbReference type="EMBL" id="KAH7436540.1"/>
    </source>
</evidence>
<accession>A0A8T2UPL7</accession>
<feature type="region of interest" description="Disordered" evidence="2">
    <location>
        <begin position="674"/>
        <end position="704"/>
    </location>
</feature>
<evidence type="ECO:0000256" key="1">
    <source>
        <dbReference type="ARBA" id="ARBA00009670"/>
    </source>
</evidence>
<dbReference type="GO" id="GO:0005524">
    <property type="term" value="F:ATP binding"/>
    <property type="evidence" value="ECO:0007669"/>
    <property type="project" value="InterPro"/>
</dbReference>
<dbReference type="PANTHER" id="PTHR10566">
    <property type="entry name" value="CHAPERONE-ACTIVITY OF BC1 COMPLEX CABC1 -RELATED"/>
    <property type="match status" value="1"/>
</dbReference>
<organism evidence="4 5">
    <name type="scientific">Ceratopteris richardii</name>
    <name type="common">Triangle waterfern</name>
    <dbReference type="NCBI Taxonomy" id="49495"/>
    <lineage>
        <taxon>Eukaryota</taxon>
        <taxon>Viridiplantae</taxon>
        <taxon>Streptophyta</taxon>
        <taxon>Embryophyta</taxon>
        <taxon>Tracheophyta</taxon>
        <taxon>Polypodiopsida</taxon>
        <taxon>Polypodiidae</taxon>
        <taxon>Polypodiales</taxon>
        <taxon>Pteridineae</taxon>
        <taxon>Pteridaceae</taxon>
        <taxon>Parkerioideae</taxon>
        <taxon>Ceratopteris</taxon>
    </lineage>
</organism>
<dbReference type="InterPro" id="IPR000719">
    <property type="entry name" value="Prot_kinase_dom"/>
</dbReference>
<feature type="region of interest" description="Disordered" evidence="2">
    <location>
        <begin position="566"/>
        <end position="587"/>
    </location>
</feature>
<dbReference type="Gene3D" id="1.10.510.10">
    <property type="entry name" value="Transferase(Phosphotransferase) domain 1"/>
    <property type="match status" value="1"/>
</dbReference>